<protein>
    <recommendedName>
        <fullName evidence="3">AB hydrolase-1 domain-containing protein</fullName>
    </recommendedName>
</protein>
<dbReference type="RefSeq" id="WP_277863381.1">
    <property type="nucleotide sequence ID" value="NZ_JARRAG010000002.1"/>
</dbReference>
<evidence type="ECO:0008006" key="3">
    <source>
        <dbReference type="Google" id="ProtNLM"/>
    </source>
</evidence>
<dbReference type="SUPFAM" id="SSF53474">
    <property type="entry name" value="alpha/beta-Hydrolases"/>
    <property type="match status" value="1"/>
</dbReference>
<evidence type="ECO:0000313" key="2">
    <source>
        <dbReference type="Proteomes" id="UP001216907"/>
    </source>
</evidence>
<gene>
    <name evidence="1" type="ORF">PZE19_25285</name>
</gene>
<accession>A0ABT6FHP8</accession>
<sequence>MAAPGMVRAAGLDRDAALQRAASARRRAILVEHGGSRECIDRYYEGAVFAYAAMAACPALDDKRARKALALYNENLADCLRAATRHGAIDVRSRLVVQTPRGVIQVPIVHQGFVWSPAEFTRLLDPAAAPRNPSNTRDHTRSGVGASQVLVRPNPHATVDDAVIPDPMFIPATAVLRPDLDAWLGGGGGPGDVLEFYDPLRVGGVALAGARRPLAADLDAPIAYLEEGTGGLQSGWAGLVNPSQDVDRAFLGLLEPFQPGKIPVVFVHGLYDTPYTFTDMMNGLRSRPGFLDRFQIAGYRYATGLTFLHSAALFRRDLHRFEAALDPARTDPGVQNTVLIGHSMGGLMLKLQVVSSGPALWELVATRPLETLAATEPERAFLASLFFFEPVPIVRRALFLATPHDGLGATTQPIGVLNERLTRRPEDLRDLAARLDRDNPGAVRPYMHDLPNSIGMLRRREPIHQVMRCLPIDPRIRHHTIAGTARVPVAIAHGDGAVPIASARQEGAESETLVPEYHTTINSSEYTFVEVERILKRHAATVSR</sequence>
<dbReference type="EMBL" id="JARRAG010000002">
    <property type="protein sequence ID" value="MDG3007092.1"/>
    <property type="molecule type" value="Genomic_DNA"/>
</dbReference>
<dbReference type="Proteomes" id="UP001216907">
    <property type="component" value="Unassembled WGS sequence"/>
</dbReference>
<name>A0ABT6FHP8_9BACT</name>
<comment type="caution">
    <text evidence="1">The sequence shown here is derived from an EMBL/GenBank/DDBJ whole genome shotgun (WGS) entry which is preliminary data.</text>
</comment>
<dbReference type="InterPro" id="IPR029058">
    <property type="entry name" value="AB_hydrolase_fold"/>
</dbReference>
<evidence type="ECO:0000313" key="1">
    <source>
        <dbReference type="EMBL" id="MDG3007092.1"/>
    </source>
</evidence>
<dbReference type="Gene3D" id="3.40.50.1820">
    <property type="entry name" value="alpha/beta hydrolase"/>
    <property type="match status" value="1"/>
</dbReference>
<reference evidence="1 2" key="1">
    <citation type="submission" date="2023-03" db="EMBL/GenBank/DDBJ databases">
        <title>Paludisphaera mucosa sp. nov. a novel planctomycete from northern fen.</title>
        <authorList>
            <person name="Ivanova A."/>
        </authorList>
    </citation>
    <scope>NUCLEOTIDE SEQUENCE [LARGE SCALE GENOMIC DNA]</scope>
    <source>
        <strain evidence="1 2">Pla2</strain>
    </source>
</reference>
<keyword evidence="2" id="KW-1185">Reference proteome</keyword>
<organism evidence="1 2">
    <name type="scientific">Paludisphaera mucosa</name>
    <dbReference type="NCBI Taxonomy" id="3030827"/>
    <lineage>
        <taxon>Bacteria</taxon>
        <taxon>Pseudomonadati</taxon>
        <taxon>Planctomycetota</taxon>
        <taxon>Planctomycetia</taxon>
        <taxon>Isosphaerales</taxon>
        <taxon>Isosphaeraceae</taxon>
        <taxon>Paludisphaera</taxon>
    </lineage>
</organism>
<proteinExistence type="predicted"/>